<proteinExistence type="predicted"/>
<evidence type="ECO:0000313" key="3">
    <source>
        <dbReference type="Proteomes" id="UP000028022"/>
    </source>
</evidence>
<keyword evidence="1" id="KW-0472">Membrane</keyword>
<name>A0A081QM05_STRMT</name>
<evidence type="ECO:0000256" key="1">
    <source>
        <dbReference type="SAM" id="Phobius"/>
    </source>
</evidence>
<dbReference type="AlphaFoldDB" id="A0A081QM05"/>
<organism evidence="2 3">
    <name type="scientific">Streptococcus mitis</name>
    <dbReference type="NCBI Taxonomy" id="28037"/>
    <lineage>
        <taxon>Bacteria</taxon>
        <taxon>Bacillati</taxon>
        <taxon>Bacillota</taxon>
        <taxon>Bacilli</taxon>
        <taxon>Lactobacillales</taxon>
        <taxon>Streptococcaceae</taxon>
        <taxon>Streptococcus</taxon>
        <taxon>Streptococcus mitis group</taxon>
    </lineage>
</organism>
<keyword evidence="1" id="KW-1133">Transmembrane helix</keyword>
<feature type="transmembrane region" description="Helical" evidence="1">
    <location>
        <begin position="12"/>
        <end position="34"/>
    </location>
</feature>
<accession>A0A081QM05</accession>
<evidence type="ECO:0000313" key="2">
    <source>
        <dbReference type="EMBL" id="KEQ43978.1"/>
    </source>
</evidence>
<comment type="caution">
    <text evidence="2">The sequence shown here is derived from an EMBL/GenBank/DDBJ whole genome shotgun (WGS) entry which is preliminary data.</text>
</comment>
<protein>
    <submittedName>
        <fullName evidence="2">Uncharacterized protein</fullName>
    </submittedName>
</protein>
<sequence>MSYFSPSIWIETILPLLLTFSQYILTIDLIDIVYINNEKISGKLDSTSFSEILFCLLLF</sequence>
<reference evidence="2 3" key="1">
    <citation type="submission" date="2014-05" db="EMBL/GenBank/DDBJ databases">
        <authorList>
            <person name="Daugherty S.C."/>
            <person name="Tallon L.J."/>
            <person name="Sadzewicz L."/>
            <person name="Kilian M."/>
            <person name="Tettelin H."/>
        </authorList>
    </citation>
    <scope>NUCLEOTIDE SEQUENCE [LARGE SCALE GENOMIC DNA]</scope>
    <source>
        <strain evidence="2 3">SK608</strain>
    </source>
</reference>
<dbReference type="EMBL" id="JPFZ01000013">
    <property type="protein sequence ID" value="KEQ43978.1"/>
    <property type="molecule type" value="Genomic_DNA"/>
</dbReference>
<dbReference type="Proteomes" id="UP000028022">
    <property type="component" value="Unassembled WGS sequence"/>
</dbReference>
<keyword evidence="1" id="KW-0812">Transmembrane</keyword>
<gene>
    <name evidence="2" type="ORF">SK608_1808</name>
</gene>